<reference evidence="4 5" key="1">
    <citation type="submission" date="2019-11" db="EMBL/GenBank/DDBJ databases">
        <title>Growth characteristics of pneumococcus vary with the chemical composition of the capsule and with environmental conditions.</title>
        <authorList>
            <person name="Tothpal A."/>
            <person name="Desobry K."/>
            <person name="Joshi S."/>
            <person name="Wyllie A.L."/>
            <person name="Weinberger D.M."/>
        </authorList>
    </citation>
    <scope>NUCLEOTIDE SEQUENCE [LARGE SCALE GENOMIC DNA]</scope>
    <source>
        <strain evidence="5">pnumococcus19F</strain>
    </source>
</reference>
<protein>
    <submittedName>
        <fullName evidence="4">Polyribonucleotide nucleotidyltransferase</fullName>
    </submittedName>
</protein>
<feature type="non-terminal residue" evidence="4">
    <location>
        <position position="103"/>
    </location>
</feature>
<dbReference type="PANTHER" id="PTHR11252">
    <property type="entry name" value="POLYRIBONUCLEOTIDE NUCLEOTIDYLTRANSFERASE"/>
    <property type="match status" value="1"/>
</dbReference>
<gene>
    <name evidence="4" type="ORF">GM540_14890</name>
</gene>
<sequence length="103" mass="10880">GFRNEVQVINTVLSYDENASAPMAAMFGSSLALSISDIPFDGPIAGVQVGYVDGQIIINPSQEQAEQSLLELTVAGTKHAINMVESGAKELSEEIMLEALLKG</sequence>
<evidence type="ECO:0000256" key="1">
    <source>
        <dbReference type="ARBA" id="ARBA00022679"/>
    </source>
</evidence>
<dbReference type="AlphaFoldDB" id="A0A6G2DFW7"/>
<dbReference type="InterPro" id="IPR036345">
    <property type="entry name" value="ExoRNase_PH_dom2_sf"/>
</dbReference>
<dbReference type="GO" id="GO:0004654">
    <property type="term" value="F:polyribonucleotide nucleotidyltransferase activity"/>
    <property type="evidence" value="ECO:0007669"/>
    <property type="project" value="InterPro"/>
</dbReference>
<comment type="caution">
    <text evidence="4">The sequence shown here is derived from an EMBL/GenBank/DDBJ whole genome shotgun (WGS) entry which is preliminary data.</text>
</comment>
<dbReference type="Proteomes" id="UP000483094">
    <property type="component" value="Unassembled WGS sequence"/>
</dbReference>
<feature type="domain" description="Exoribonuclease phosphorolytic" evidence="3">
    <location>
        <begin position="42"/>
        <end position="100"/>
    </location>
</feature>
<dbReference type="InterPro" id="IPR020568">
    <property type="entry name" value="Ribosomal_Su5_D2-typ_SF"/>
</dbReference>
<evidence type="ECO:0000256" key="2">
    <source>
        <dbReference type="ARBA" id="ARBA00022695"/>
    </source>
</evidence>
<dbReference type="InterPro" id="IPR012162">
    <property type="entry name" value="PNPase"/>
</dbReference>
<dbReference type="SUPFAM" id="SSF54211">
    <property type="entry name" value="Ribosomal protein S5 domain 2-like"/>
    <property type="match status" value="1"/>
</dbReference>
<keyword evidence="1 4" id="KW-0808">Transferase</keyword>
<dbReference type="Pfam" id="PF03725">
    <property type="entry name" value="RNase_PH_C"/>
    <property type="match status" value="1"/>
</dbReference>
<dbReference type="EMBL" id="WNHQ01001906">
    <property type="protein sequence ID" value="MTV75225.1"/>
    <property type="molecule type" value="Genomic_DNA"/>
</dbReference>
<feature type="non-terminal residue" evidence="4">
    <location>
        <position position="1"/>
    </location>
</feature>
<dbReference type="GO" id="GO:0003723">
    <property type="term" value="F:RNA binding"/>
    <property type="evidence" value="ECO:0007669"/>
    <property type="project" value="InterPro"/>
</dbReference>
<dbReference type="SUPFAM" id="SSF55666">
    <property type="entry name" value="Ribonuclease PH domain 2-like"/>
    <property type="match status" value="1"/>
</dbReference>
<keyword evidence="2" id="KW-0548">Nucleotidyltransferase</keyword>
<dbReference type="InterPro" id="IPR015847">
    <property type="entry name" value="ExoRNase_PH_dom2"/>
</dbReference>
<dbReference type="Gene3D" id="3.30.230.70">
    <property type="entry name" value="GHMP Kinase, N-terminal domain"/>
    <property type="match status" value="1"/>
</dbReference>
<dbReference type="GO" id="GO:0006402">
    <property type="term" value="P:mRNA catabolic process"/>
    <property type="evidence" value="ECO:0007669"/>
    <property type="project" value="InterPro"/>
</dbReference>
<dbReference type="GO" id="GO:0000175">
    <property type="term" value="F:3'-5'-RNA exonuclease activity"/>
    <property type="evidence" value="ECO:0007669"/>
    <property type="project" value="TreeGrafter"/>
</dbReference>
<dbReference type="GO" id="GO:0005829">
    <property type="term" value="C:cytosol"/>
    <property type="evidence" value="ECO:0007669"/>
    <property type="project" value="TreeGrafter"/>
</dbReference>
<accession>A0A6G2DFW7</accession>
<organism evidence="4 5">
    <name type="scientific">Streptococcus pneumoniae</name>
    <dbReference type="NCBI Taxonomy" id="1313"/>
    <lineage>
        <taxon>Bacteria</taxon>
        <taxon>Bacillati</taxon>
        <taxon>Bacillota</taxon>
        <taxon>Bacilli</taxon>
        <taxon>Lactobacillales</taxon>
        <taxon>Streptococcaceae</taxon>
        <taxon>Streptococcus</taxon>
    </lineage>
</organism>
<proteinExistence type="predicted"/>
<evidence type="ECO:0000313" key="4">
    <source>
        <dbReference type="EMBL" id="MTV75225.1"/>
    </source>
</evidence>
<dbReference type="PANTHER" id="PTHR11252:SF0">
    <property type="entry name" value="POLYRIBONUCLEOTIDE NUCLEOTIDYLTRANSFERASE 1, MITOCHONDRIAL"/>
    <property type="match status" value="1"/>
</dbReference>
<evidence type="ECO:0000313" key="5">
    <source>
        <dbReference type="Proteomes" id="UP000483094"/>
    </source>
</evidence>
<evidence type="ECO:0000259" key="3">
    <source>
        <dbReference type="Pfam" id="PF03725"/>
    </source>
</evidence>
<name>A0A6G2DFW7_STREE</name>
<dbReference type="InterPro" id="IPR027408">
    <property type="entry name" value="PNPase/RNase_PH_dom_sf"/>
</dbReference>